<feature type="region of interest" description="Disordered" evidence="1">
    <location>
        <begin position="1"/>
        <end position="34"/>
    </location>
</feature>
<proteinExistence type="predicted"/>
<sequence>MRDEHVKQELNTPVFDQPSACPADGPDAFVPTSEIPPLDIGEACLGEQIRFTNPFASASSSPQSFVGGALTPEHEALSDDFLAPTSESSKFQCSSPADDFVGLFAPDSDGPLYDPAQPVFSPTLAVGHPYYATEYLPGSIPLELDFSEWMRYDE</sequence>
<keyword evidence="3" id="KW-1185">Reference proteome</keyword>
<dbReference type="EMBL" id="JAPEVG010000059">
    <property type="protein sequence ID" value="KAJ8488682.1"/>
    <property type="molecule type" value="Genomic_DNA"/>
</dbReference>
<organism evidence="2 3">
    <name type="scientific">Trametes cubensis</name>
    <dbReference type="NCBI Taxonomy" id="1111947"/>
    <lineage>
        <taxon>Eukaryota</taxon>
        <taxon>Fungi</taxon>
        <taxon>Dikarya</taxon>
        <taxon>Basidiomycota</taxon>
        <taxon>Agaricomycotina</taxon>
        <taxon>Agaricomycetes</taxon>
        <taxon>Polyporales</taxon>
        <taxon>Polyporaceae</taxon>
        <taxon>Trametes</taxon>
    </lineage>
</organism>
<evidence type="ECO:0000313" key="2">
    <source>
        <dbReference type="EMBL" id="KAJ8488682.1"/>
    </source>
</evidence>
<name>A0AAD7TXS1_9APHY</name>
<protein>
    <submittedName>
        <fullName evidence="2">Uncharacterized protein</fullName>
    </submittedName>
</protein>
<reference evidence="2" key="1">
    <citation type="submission" date="2022-11" db="EMBL/GenBank/DDBJ databases">
        <title>Genome Sequence of Cubamyces cubensis.</title>
        <authorList>
            <person name="Buettner E."/>
        </authorList>
    </citation>
    <scope>NUCLEOTIDE SEQUENCE</scope>
    <source>
        <strain evidence="2">MPL-01</strain>
    </source>
</reference>
<dbReference type="AlphaFoldDB" id="A0AAD7TXS1"/>
<gene>
    <name evidence="2" type="ORF">ONZ51_g3412</name>
</gene>
<dbReference type="Proteomes" id="UP001215151">
    <property type="component" value="Unassembled WGS sequence"/>
</dbReference>
<evidence type="ECO:0000313" key="3">
    <source>
        <dbReference type="Proteomes" id="UP001215151"/>
    </source>
</evidence>
<evidence type="ECO:0000256" key="1">
    <source>
        <dbReference type="SAM" id="MobiDB-lite"/>
    </source>
</evidence>
<accession>A0AAD7TXS1</accession>
<comment type="caution">
    <text evidence="2">The sequence shown here is derived from an EMBL/GenBank/DDBJ whole genome shotgun (WGS) entry which is preliminary data.</text>
</comment>